<dbReference type="GO" id="GO:0006412">
    <property type="term" value="P:translation"/>
    <property type="evidence" value="ECO:0007669"/>
    <property type="project" value="InterPro"/>
</dbReference>
<accession>A0A952DVM7</accession>
<dbReference type="GO" id="GO:0003735">
    <property type="term" value="F:structural constituent of ribosome"/>
    <property type="evidence" value="ECO:0007669"/>
    <property type="project" value="InterPro"/>
</dbReference>
<dbReference type="Pfam" id="PF01196">
    <property type="entry name" value="Ribosomal_L17"/>
    <property type="match status" value="1"/>
</dbReference>
<keyword evidence="3" id="KW-0687">Ribonucleoprotein</keyword>
<evidence type="ECO:0000256" key="2">
    <source>
        <dbReference type="ARBA" id="ARBA00022980"/>
    </source>
</evidence>
<evidence type="ECO:0000313" key="7">
    <source>
        <dbReference type="Proteomes" id="UP000781173"/>
    </source>
</evidence>
<dbReference type="GO" id="GO:0015934">
    <property type="term" value="C:large ribosomal subunit"/>
    <property type="evidence" value="ECO:0007669"/>
    <property type="project" value="TreeGrafter"/>
</dbReference>
<comment type="similarity">
    <text evidence="1">Belongs to the bacterial ribosomal protein bL17 family.</text>
</comment>
<dbReference type="EMBL" id="JACFOF010000004">
    <property type="protein sequence ID" value="MBW7953610.1"/>
    <property type="molecule type" value="Genomic_DNA"/>
</dbReference>
<reference evidence="6" key="1">
    <citation type="journal article" date="2022" name="ISME J.">
        <title>A general approach to explore prokaryotic protein glycosylation reveals the unique surface layer modulation of an anammox bacterium.</title>
        <authorList>
            <person name="Pabst M."/>
            <person name="Grouzdev D.S."/>
            <person name="Lawson C.E."/>
            <person name="Kleikamp H.B.C."/>
            <person name="de Ram C."/>
            <person name="Louwen R."/>
            <person name="Lin Y.M."/>
            <person name="Lucker S."/>
            <person name="van Loosdrecht M.C.M."/>
            <person name="Laureni M."/>
        </authorList>
    </citation>
    <scope>NUCLEOTIDE SEQUENCE</scope>
    <source>
        <strain evidence="6">BROCD043</strain>
    </source>
</reference>
<dbReference type="Gene3D" id="3.90.1030.10">
    <property type="entry name" value="Ribosomal protein L17"/>
    <property type="match status" value="1"/>
</dbReference>
<proteinExistence type="inferred from homology"/>
<sequence length="176" mass="19605">MNSKISTKKLGVKKSHRKALKANLLTSLVLYEHITTTRAKAKAVLPMFDKLIKQAKKGGYLASRSLEQSLNDANAVRKVQDVYLERFKKDNNGLVHVFKLGNRKGDNAPMVKLMVKGYEYKEIGTKKDKKADKKEEKQDTVEVKQSRPIDAKKDLTAKSQTSSASALGKAKSRSGI</sequence>
<dbReference type="InterPro" id="IPR000456">
    <property type="entry name" value="Ribosomal_bL17"/>
</dbReference>
<dbReference type="SUPFAM" id="SSF64263">
    <property type="entry name" value="Prokaryotic ribosomal protein L17"/>
    <property type="match status" value="1"/>
</dbReference>
<evidence type="ECO:0000313" key="6">
    <source>
        <dbReference type="EMBL" id="MBW7953610.1"/>
    </source>
</evidence>
<feature type="region of interest" description="Disordered" evidence="5">
    <location>
        <begin position="126"/>
        <end position="176"/>
    </location>
</feature>
<dbReference type="Proteomes" id="UP000781173">
    <property type="component" value="Unassembled WGS sequence"/>
</dbReference>
<dbReference type="PANTHER" id="PTHR14413">
    <property type="entry name" value="RIBOSOMAL PROTEIN L17"/>
    <property type="match status" value="1"/>
</dbReference>
<dbReference type="InterPro" id="IPR036373">
    <property type="entry name" value="Ribosomal_bL17_sf"/>
</dbReference>
<dbReference type="PANTHER" id="PTHR14413:SF16">
    <property type="entry name" value="LARGE RIBOSOMAL SUBUNIT PROTEIN BL17M"/>
    <property type="match status" value="1"/>
</dbReference>
<comment type="caution">
    <text evidence="6">The sequence shown here is derived from an EMBL/GenBank/DDBJ whole genome shotgun (WGS) entry which is preliminary data.</text>
</comment>
<dbReference type="AlphaFoldDB" id="A0A952DVM7"/>
<evidence type="ECO:0000256" key="4">
    <source>
        <dbReference type="ARBA" id="ARBA00035494"/>
    </source>
</evidence>
<evidence type="ECO:0000256" key="3">
    <source>
        <dbReference type="ARBA" id="ARBA00023274"/>
    </source>
</evidence>
<evidence type="ECO:0000256" key="1">
    <source>
        <dbReference type="ARBA" id="ARBA00008777"/>
    </source>
</evidence>
<protein>
    <recommendedName>
        <fullName evidence="4">50S ribosomal protein L17</fullName>
    </recommendedName>
</protein>
<gene>
    <name evidence="6" type="ORF">H3C67_02385</name>
</gene>
<organism evidence="6 7">
    <name type="scientific">Candidatus Dojkabacteria bacterium</name>
    <dbReference type="NCBI Taxonomy" id="2099670"/>
    <lineage>
        <taxon>Bacteria</taxon>
        <taxon>Candidatus Dojkabacteria</taxon>
    </lineage>
</organism>
<name>A0A952DVM7_9BACT</name>
<keyword evidence="2" id="KW-0689">Ribosomal protein</keyword>
<evidence type="ECO:0000256" key="5">
    <source>
        <dbReference type="SAM" id="MobiDB-lite"/>
    </source>
</evidence>
<feature type="compositionally biased region" description="Basic and acidic residues" evidence="5">
    <location>
        <begin position="126"/>
        <end position="156"/>
    </location>
</feature>